<dbReference type="AlphaFoldDB" id="A0A8J6TVV2"/>
<reference evidence="12 13" key="1">
    <citation type="submission" date="2020-08" db="EMBL/GenBank/DDBJ databases">
        <title>Bridging the membrane lipid divide: bacteria of the FCB group superphylum have the potential to synthesize archaeal ether lipids.</title>
        <authorList>
            <person name="Villanueva L."/>
            <person name="Von Meijenfeldt F.A.B."/>
            <person name="Westbye A.B."/>
            <person name="Yadav S."/>
            <person name="Hopmans E.C."/>
            <person name="Dutilh B.E."/>
            <person name="Sinninghe Damste J.S."/>
        </authorList>
    </citation>
    <scope>NUCLEOTIDE SEQUENCE [LARGE SCALE GENOMIC DNA]</scope>
    <source>
        <strain evidence="12">NIOZ-UU100</strain>
    </source>
</reference>
<dbReference type="Pfam" id="PF00691">
    <property type="entry name" value="OmpA"/>
    <property type="match status" value="1"/>
</dbReference>
<dbReference type="PANTHER" id="PTHR30329:SF21">
    <property type="entry name" value="LIPOPROTEIN YIAD-RELATED"/>
    <property type="match status" value="1"/>
</dbReference>
<dbReference type="EMBL" id="JACNFK010000025">
    <property type="protein sequence ID" value="MBC8519645.1"/>
    <property type="molecule type" value="Genomic_DNA"/>
</dbReference>
<evidence type="ECO:0000256" key="9">
    <source>
        <dbReference type="HAMAP-Rule" id="MF_02204"/>
    </source>
</evidence>
<keyword evidence="3" id="KW-0732">Signal</keyword>
<evidence type="ECO:0000256" key="8">
    <source>
        <dbReference type="ARBA" id="ARBA00023306"/>
    </source>
</evidence>
<name>A0A8J6TVV2_9GAMM</name>
<dbReference type="Gene3D" id="3.30.1330.60">
    <property type="entry name" value="OmpA-like domain"/>
    <property type="match status" value="1"/>
</dbReference>
<dbReference type="InterPro" id="IPR006664">
    <property type="entry name" value="OMP_bac"/>
</dbReference>
<dbReference type="PROSITE" id="PS51123">
    <property type="entry name" value="OMPA_2"/>
    <property type="match status" value="1"/>
</dbReference>
<dbReference type="InterPro" id="IPR039001">
    <property type="entry name" value="Pal"/>
</dbReference>
<dbReference type="InterPro" id="IPR050330">
    <property type="entry name" value="Bact_OuterMem_StrucFunc"/>
</dbReference>
<sequence>MKRVGIILLIGLFLNGCSSLNNPLDGEVVGAIEVIEVGQNDPVTAGSAATQRLTVEGEAVDYQGDIAPVEGGVMVGLEPPAQRLFFFDYDSSSVSGEDLTVVKAHASYLVSNPVMLVRLEGHADERGSREYNLALGESRAQTMSDLLIAEGVKSGQIEIISYGEETPLEQGSEEGFWAQNRRVELIYPQ</sequence>
<dbReference type="InterPro" id="IPR014169">
    <property type="entry name" value="Pal_lipo_C"/>
</dbReference>
<feature type="domain" description="OmpA-like" evidence="11">
    <location>
        <begin position="74"/>
        <end position="189"/>
    </location>
</feature>
<keyword evidence="7 12" id="KW-0449">Lipoprotein</keyword>
<evidence type="ECO:0000256" key="1">
    <source>
        <dbReference type="ARBA" id="ARBA00004442"/>
    </source>
</evidence>
<accession>A0A8J6TVV2</accession>
<evidence type="ECO:0000256" key="10">
    <source>
        <dbReference type="PROSITE-ProRule" id="PRU00473"/>
    </source>
</evidence>
<keyword evidence="6" id="KW-0998">Cell outer membrane</keyword>
<organism evidence="12 13">
    <name type="scientific">Candidatus Thiopontia autotrophica</name>
    <dbReference type="NCBI Taxonomy" id="2841688"/>
    <lineage>
        <taxon>Bacteria</taxon>
        <taxon>Pseudomonadati</taxon>
        <taxon>Pseudomonadota</taxon>
        <taxon>Gammaproteobacteria</taxon>
        <taxon>Candidatus Thiopontia</taxon>
    </lineage>
</organism>
<keyword evidence="8 9" id="KW-0131">Cell cycle</keyword>
<proteinExistence type="inferred from homology"/>
<comment type="subcellular location">
    <subcellularLocation>
        <location evidence="1">Cell outer membrane</location>
    </subcellularLocation>
</comment>
<dbReference type="PANTHER" id="PTHR30329">
    <property type="entry name" value="STATOR ELEMENT OF FLAGELLAR MOTOR COMPLEX"/>
    <property type="match status" value="1"/>
</dbReference>
<protein>
    <recommendedName>
        <fullName evidence="9">Peptidoglycan-associated protein</fullName>
    </recommendedName>
</protein>
<comment type="similarity">
    <text evidence="9">Belongs to the Pal lipoprotein family.</text>
</comment>
<evidence type="ECO:0000313" key="13">
    <source>
        <dbReference type="Proteomes" id="UP000654401"/>
    </source>
</evidence>
<evidence type="ECO:0000259" key="11">
    <source>
        <dbReference type="PROSITE" id="PS51123"/>
    </source>
</evidence>
<keyword evidence="2 9" id="KW-0132">Cell division</keyword>
<dbReference type="NCBIfam" id="TIGR02802">
    <property type="entry name" value="Pal_lipo"/>
    <property type="match status" value="1"/>
</dbReference>
<keyword evidence="5" id="KW-0564">Palmitate</keyword>
<evidence type="ECO:0000256" key="3">
    <source>
        <dbReference type="ARBA" id="ARBA00022729"/>
    </source>
</evidence>
<dbReference type="Proteomes" id="UP000654401">
    <property type="component" value="Unassembled WGS sequence"/>
</dbReference>
<dbReference type="PRINTS" id="PR01021">
    <property type="entry name" value="OMPADOMAIN"/>
</dbReference>
<dbReference type="GO" id="GO:0051301">
    <property type="term" value="P:cell division"/>
    <property type="evidence" value="ECO:0007669"/>
    <property type="project" value="UniProtKB-UniRule"/>
</dbReference>
<keyword evidence="4 10" id="KW-0472">Membrane</keyword>
<evidence type="ECO:0000256" key="6">
    <source>
        <dbReference type="ARBA" id="ARBA00023237"/>
    </source>
</evidence>
<evidence type="ECO:0000256" key="4">
    <source>
        <dbReference type="ARBA" id="ARBA00023136"/>
    </source>
</evidence>
<dbReference type="CDD" id="cd07185">
    <property type="entry name" value="OmpA_C-like"/>
    <property type="match status" value="1"/>
</dbReference>
<evidence type="ECO:0000256" key="2">
    <source>
        <dbReference type="ARBA" id="ARBA00022618"/>
    </source>
</evidence>
<dbReference type="SUPFAM" id="SSF103088">
    <property type="entry name" value="OmpA-like"/>
    <property type="match status" value="1"/>
</dbReference>
<comment type="caution">
    <text evidence="12">The sequence shown here is derived from an EMBL/GenBank/DDBJ whole genome shotgun (WGS) entry which is preliminary data.</text>
</comment>
<comment type="function">
    <text evidence="9">Part of the Tol-Pal system, which plays a role in outer membrane invagination during cell division and is important for maintaining outer membrane integrity.</text>
</comment>
<gene>
    <name evidence="9 12" type="primary">pal</name>
    <name evidence="12" type="ORF">H8D24_04465</name>
</gene>
<dbReference type="HAMAP" id="MF_02204">
    <property type="entry name" value="Pal"/>
    <property type="match status" value="1"/>
</dbReference>
<evidence type="ECO:0000256" key="7">
    <source>
        <dbReference type="ARBA" id="ARBA00023288"/>
    </source>
</evidence>
<dbReference type="GO" id="GO:0009279">
    <property type="term" value="C:cell outer membrane"/>
    <property type="evidence" value="ECO:0007669"/>
    <property type="project" value="UniProtKB-SubCell"/>
</dbReference>
<dbReference type="InterPro" id="IPR036737">
    <property type="entry name" value="OmpA-like_sf"/>
</dbReference>
<dbReference type="InterPro" id="IPR006665">
    <property type="entry name" value="OmpA-like"/>
</dbReference>
<comment type="subunit">
    <text evidence="9">The Tol-Pal system is composed of five core proteins: the inner membrane proteins TolA, TolQ and TolR, the periplasmic protein TolB and the outer membrane protein Pal. They form a network linking the inner and outer membranes and the peptidoglycan layer.</text>
</comment>
<evidence type="ECO:0000313" key="12">
    <source>
        <dbReference type="EMBL" id="MBC8519645.1"/>
    </source>
</evidence>
<evidence type="ECO:0000256" key="5">
    <source>
        <dbReference type="ARBA" id="ARBA00023139"/>
    </source>
</evidence>